<evidence type="ECO:0000259" key="4">
    <source>
        <dbReference type="Pfam" id="PF01494"/>
    </source>
</evidence>
<keyword evidence="3" id="KW-0472">Membrane</keyword>
<dbReference type="InterPro" id="IPR002938">
    <property type="entry name" value="FAD-bd"/>
</dbReference>
<keyword evidence="2" id="KW-0520">NAD</keyword>
<dbReference type="PRINTS" id="PR00420">
    <property type="entry name" value="RNGMNOXGNASE"/>
</dbReference>
<feature type="domain" description="FAD-binding" evidence="4">
    <location>
        <begin position="6"/>
        <end position="316"/>
    </location>
</feature>
<dbReference type="Gene3D" id="3.50.50.60">
    <property type="entry name" value="FAD/NAD(P)-binding domain"/>
    <property type="match status" value="1"/>
</dbReference>
<reference evidence="5" key="1">
    <citation type="submission" date="2020-02" db="EMBL/GenBank/DDBJ databases">
        <authorList>
            <person name="Meier V. D."/>
        </authorList>
    </citation>
    <scope>NUCLEOTIDE SEQUENCE</scope>
    <source>
        <strain evidence="5">AVDCRST_MAG73</strain>
    </source>
</reference>
<dbReference type="EMBL" id="CADCWE010000125">
    <property type="protein sequence ID" value="CAA9541538.1"/>
    <property type="molecule type" value="Genomic_DNA"/>
</dbReference>
<dbReference type="GO" id="GO:0071949">
    <property type="term" value="F:FAD binding"/>
    <property type="evidence" value="ECO:0007669"/>
    <property type="project" value="InterPro"/>
</dbReference>
<evidence type="ECO:0000313" key="5">
    <source>
        <dbReference type="EMBL" id="CAA9541538.1"/>
    </source>
</evidence>
<keyword evidence="1" id="KW-0560">Oxidoreductase</keyword>
<dbReference type="SUPFAM" id="SSF51905">
    <property type="entry name" value="FAD/NAD(P)-binding domain"/>
    <property type="match status" value="1"/>
</dbReference>
<sequence length="409" mass="43192">MASPDFDVVVVGGGIAGSSLAAALAGAGLGVLIVERESRFRDRVRGDALFPWGVVELTRLGLADLLPASGARPLPRWQEYDNRAPGDPYEWRVDVPSGDVLWGVNHPGLQEVLLAAATAAGATTMRPAKALAPSRDPDGRLAVPIVVPEGRVTARAWLVVGADGRDSGVRGWIGAESVYDPMHHLIGGCLVQGVELAPDAGYIAKYHGGVSLLFHHASGRARAYLVCQPDAAHAMRGPNAAAAFLAVCAGAFPAGAFAHAHAVGPAAFFPGIDVYPDRISGEGIVLVGDAAGANDPAQGQGMSLAFRDVRDLRDLLLASSPRDWQPAIEEFARRRPSWYEPLRAFAIWKGPLFTDVGPDADAARARARHAAEHDTWRNGYGAINARGPEGLPVTESARRRYLGEDLAQA</sequence>
<protein>
    <recommendedName>
        <fullName evidence="4">FAD-binding domain-containing protein</fullName>
    </recommendedName>
</protein>
<dbReference type="PANTHER" id="PTHR43476">
    <property type="entry name" value="3-(3-HYDROXY-PHENYL)PROPIONATE/3-HYDROXYCINNAMIC ACID HYDROXYLASE"/>
    <property type="match status" value="1"/>
</dbReference>
<keyword evidence="3" id="KW-0812">Transmembrane</keyword>
<evidence type="ECO:0000256" key="2">
    <source>
        <dbReference type="ARBA" id="ARBA00023027"/>
    </source>
</evidence>
<feature type="transmembrane region" description="Helical" evidence="3">
    <location>
        <begin position="6"/>
        <end position="34"/>
    </location>
</feature>
<dbReference type="InterPro" id="IPR050631">
    <property type="entry name" value="PheA/TfdB_FAD_monoxygenase"/>
</dbReference>
<dbReference type="AlphaFoldDB" id="A0A6J4U8N2"/>
<gene>
    <name evidence="5" type="ORF">AVDCRST_MAG73-1982</name>
</gene>
<accession>A0A6J4U8N2</accession>
<organism evidence="5">
    <name type="scientific">uncultured Thermomicrobiales bacterium</name>
    <dbReference type="NCBI Taxonomy" id="1645740"/>
    <lineage>
        <taxon>Bacteria</taxon>
        <taxon>Pseudomonadati</taxon>
        <taxon>Thermomicrobiota</taxon>
        <taxon>Thermomicrobia</taxon>
        <taxon>Thermomicrobiales</taxon>
        <taxon>environmental samples</taxon>
    </lineage>
</organism>
<dbReference type="GO" id="GO:0016491">
    <property type="term" value="F:oxidoreductase activity"/>
    <property type="evidence" value="ECO:0007669"/>
    <property type="project" value="UniProtKB-KW"/>
</dbReference>
<dbReference type="InterPro" id="IPR036188">
    <property type="entry name" value="FAD/NAD-bd_sf"/>
</dbReference>
<evidence type="ECO:0000256" key="3">
    <source>
        <dbReference type="SAM" id="Phobius"/>
    </source>
</evidence>
<dbReference type="Pfam" id="PF01494">
    <property type="entry name" value="FAD_binding_3"/>
    <property type="match status" value="1"/>
</dbReference>
<dbReference type="PANTHER" id="PTHR43476:SF4">
    <property type="entry name" value="BLR0106 PROTEIN"/>
    <property type="match status" value="1"/>
</dbReference>
<keyword evidence="3" id="KW-1133">Transmembrane helix</keyword>
<proteinExistence type="predicted"/>
<name>A0A6J4U8N2_9BACT</name>
<evidence type="ECO:0000256" key="1">
    <source>
        <dbReference type="ARBA" id="ARBA00023002"/>
    </source>
</evidence>